<dbReference type="RefSeq" id="WP_086322979.1">
    <property type="nucleotide sequence ID" value="NZ_NGKW01000001.1"/>
</dbReference>
<sequence length="264" mass="30429">MDAKKIATNYIDWVKTNYNFKNIDEKGSIDIQTPYLDNFGDNISFVIKNKDGHLIISDEGYTAWNLESHGVYISKSKTYRNNMLKSIVNFENASLTYNNEIFKKLDLKNPGQTIHDMTQILIKVNDLTFIRKTMVSELFLEVVTNYFNDNPKEFKKIPSFSITGKSQLGHRIDFGFITAEGTKLVKVHNSLRRNTIESAIATLVDTAEYRQKYYQEDESLNLLIGDLDTSKSTTLNNIESLKEYNIDVIDFKNKKEVKEKLSFG</sequence>
<comment type="caution">
    <text evidence="3">The sequence shown here is derived from an EMBL/GenBank/DDBJ whole genome shotgun (WGS) entry which is preliminary data.</text>
</comment>
<proteinExistence type="predicted"/>
<evidence type="ECO:0000259" key="1">
    <source>
        <dbReference type="Pfam" id="PF08861"/>
    </source>
</evidence>
<feature type="domain" description="DUF1828" evidence="1">
    <location>
        <begin position="33"/>
        <end position="124"/>
    </location>
</feature>
<protein>
    <recommendedName>
        <fullName evidence="5">DUF1828 domain-containing protein</fullName>
    </recommendedName>
</protein>
<reference evidence="3 4" key="1">
    <citation type="submission" date="2017-05" db="EMBL/GenBank/DDBJ databases">
        <title>The Genome Sequence of Enterococcus faecium 7H8_DIV0219.</title>
        <authorList>
            <consortium name="The Broad Institute Genomics Platform"/>
            <consortium name="The Broad Institute Genomic Center for Infectious Diseases"/>
            <person name="Earl A."/>
            <person name="Manson A."/>
            <person name="Schwartman J."/>
            <person name="Gilmore M."/>
            <person name="Abouelleil A."/>
            <person name="Cao P."/>
            <person name="Chapman S."/>
            <person name="Cusick C."/>
            <person name="Shea T."/>
            <person name="Young S."/>
            <person name="Neafsey D."/>
            <person name="Nusbaum C."/>
            <person name="Birren B."/>
        </authorList>
    </citation>
    <scope>NUCLEOTIDE SEQUENCE [LARGE SCALE GENOMIC DNA]</scope>
    <source>
        <strain evidence="3 4">7H8_DIV0219</strain>
    </source>
</reference>
<organism evidence="3 4">
    <name type="scientific">Enterococcus faecium</name>
    <name type="common">Streptococcus faecium</name>
    <dbReference type="NCBI Taxonomy" id="1352"/>
    <lineage>
        <taxon>Bacteria</taxon>
        <taxon>Bacillati</taxon>
        <taxon>Bacillota</taxon>
        <taxon>Bacilli</taxon>
        <taxon>Lactobacillales</taxon>
        <taxon>Enterococcaceae</taxon>
        <taxon>Enterococcus</taxon>
    </lineage>
</organism>
<accession>A0A242BL78</accession>
<gene>
    <name evidence="3" type="ORF">A5810_000579</name>
</gene>
<dbReference type="AlphaFoldDB" id="A0A242BL78"/>
<evidence type="ECO:0000313" key="3">
    <source>
        <dbReference type="EMBL" id="OTN96244.1"/>
    </source>
</evidence>
<feature type="domain" description="DUF1829" evidence="2">
    <location>
        <begin position="164"/>
        <end position="253"/>
    </location>
</feature>
<evidence type="ECO:0000313" key="4">
    <source>
        <dbReference type="Proteomes" id="UP000194885"/>
    </source>
</evidence>
<dbReference type="Pfam" id="PF08861">
    <property type="entry name" value="DUF1828"/>
    <property type="match status" value="1"/>
</dbReference>
<dbReference type="InterPro" id="IPR014960">
    <property type="entry name" value="DUF1828"/>
</dbReference>
<dbReference type="EMBL" id="NGKW01000001">
    <property type="protein sequence ID" value="OTN96244.1"/>
    <property type="molecule type" value="Genomic_DNA"/>
</dbReference>
<evidence type="ECO:0008006" key="5">
    <source>
        <dbReference type="Google" id="ProtNLM"/>
    </source>
</evidence>
<dbReference type="Pfam" id="PF08862">
    <property type="entry name" value="DUF1829"/>
    <property type="match status" value="1"/>
</dbReference>
<evidence type="ECO:0000259" key="2">
    <source>
        <dbReference type="Pfam" id="PF08862"/>
    </source>
</evidence>
<dbReference type="Proteomes" id="UP000194885">
    <property type="component" value="Unassembled WGS sequence"/>
</dbReference>
<dbReference type="InterPro" id="IPR014961">
    <property type="entry name" value="DUF1829"/>
</dbReference>
<name>A0A242BL78_ENTFC</name>